<evidence type="ECO:0000256" key="3">
    <source>
        <dbReference type="ARBA" id="ARBA00023157"/>
    </source>
</evidence>
<keyword evidence="6" id="KW-0812">Transmembrane</keyword>
<feature type="region of interest" description="Disordered" evidence="5">
    <location>
        <begin position="295"/>
        <end position="332"/>
    </location>
</feature>
<keyword evidence="6" id="KW-1133">Transmembrane helix</keyword>
<dbReference type="PANTHER" id="PTHR24373:SF398">
    <property type="entry name" value="LEUCINE-RICH REPEAT-CONTAINING G-PROTEIN COUPLED RECEPTOR 6"/>
    <property type="match status" value="1"/>
</dbReference>
<dbReference type="EMBL" id="CAADRA010000029">
    <property type="protein sequence ID" value="VFT77769.1"/>
    <property type="molecule type" value="Genomic_DNA"/>
</dbReference>
<evidence type="ECO:0000313" key="8">
    <source>
        <dbReference type="EMBL" id="KAF0720132.1"/>
    </source>
</evidence>
<evidence type="ECO:0000313" key="9">
    <source>
        <dbReference type="EMBL" id="VFT77769.1"/>
    </source>
</evidence>
<protein>
    <submittedName>
        <fullName evidence="9">Aste57867_544 protein</fullName>
    </submittedName>
</protein>
<proteinExistence type="predicted"/>
<dbReference type="SMART" id="SM00004">
    <property type="entry name" value="NL"/>
    <property type="match status" value="1"/>
</dbReference>
<name>A0A485K3W3_9STRA</name>
<dbReference type="Proteomes" id="UP000332933">
    <property type="component" value="Unassembled WGS sequence"/>
</dbReference>
<dbReference type="InterPro" id="IPR032675">
    <property type="entry name" value="LRR_dom_sf"/>
</dbReference>
<evidence type="ECO:0000256" key="1">
    <source>
        <dbReference type="ARBA" id="ARBA00022729"/>
    </source>
</evidence>
<feature type="transmembrane region" description="Helical" evidence="6">
    <location>
        <begin position="81"/>
        <end position="103"/>
    </location>
</feature>
<dbReference type="Pfam" id="PF00066">
    <property type="entry name" value="Notch"/>
    <property type="match status" value="1"/>
</dbReference>
<dbReference type="PANTHER" id="PTHR24373">
    <property type="entry name" value="SLIT RELATED LEUCINE-RICH REPEAT NEURONAL PROTEIN"/>
    <property type="match status" value="1"/>
</dbReference>
<evidence type="ECO:0000313" key="10">
    <source>
        <dbReference type="Proteomes" id="UP000332933"/>
    </source>
</evidence>
<dbReference type="AlphaFoldDB" id="A0A485K3W3"/>
<evidence type="ECO:0000256" key="5">
    <source>
        <dbReference type="SAM" id="MobiDB-lite"/>
    </source>
</evidence>
<keyword evidence="4" id="KW-0325">Glycoprotein</keyword>
<feature type="transmembrane region" description="Helical" evidence="6">
    <location>
        <begin position="208"/>
        <end position="235"/>
    </location>
</feature>
<dbReference type="InterPro" id="IPR000800">
    <property type="entry name" value="Notch_dom"/>
</dbReference>
<keyword evidence="1" id="KW-0732">Signal</keyword>
<evidence type="ECO:0000256" key="4">
    <source>
        <dbReference type="ARBA" id="ARBA00023180"/>
    </source>
</evidence>
<feature type="transmembrane region" description="Helical" evidence="6">
    <location>
        <begin position="360"/>
        <end position="379"/>
    </location>
</feature>
<feature type="domain" description="LNR" evidence="7">
    <location>
        <begin position="648"/>
        <end position="682"/>
    </location>
</feature>
<reference evidence="9 10" key="1">
    <citation type="submission" date="2019-03" db="EMBL/GenBank/DDBJ databases">
        <authorList>
            <person name="Gaulin E."/>
            <person name="Dumas B."/>
        </authorList>
    </citation>
    <scope>NUCLEOTIDE SEQUENCE [LARGE SCALE GENOMIC DNA]</scope>
    <source>
        <strain evidence="9">CBS 568.67</strain>
    </source>
</reference>
<dbReference type="GO" id="GO:0005615">
    <property type="term" value="C:extracellular space"/>
    <property type="evidence" value="ECO:0007669"/>
    <property type="project" value="TreeGrafter"/>
</dbReference>
<dbReference type="OrthoDB" id="107262at2759"/>
<feature type="transmembrane region" description="Helical" evidence="6">
    <location>
        <begin position="176"/>
        <end position="196"/>
    </location>
</feature>
<organism evidence="9 10">
    <name type="scientific">Aphanomyces stellatus</name>
    <dbReference type="NCBI Taxonomy" id="120398"/>
    <lineage>
        <taxon>Eukaryota</taxon>
        <taxon>Sar</taxon>
        <taxon>Stramenopiles</taxon>
        <taxon>Oomycota</taxon>
        <taxon>Saprolegniomycetes</taxon>
        <taxon>Saprolegniales</taxon>
        <taxon>Verrucalvaceae</taxon>
        <taxon>Aphanomyces</taxon>
    </lineage>
</organism>
<dbReference type="GO" id="GO:0031012">
    <property type="term" value="C:extracellular matrix"/>
    <property type="evidence" value="ECO:0007669"/>
    <property type="project" value="TreeGrafter"/>
</dbReference>
<evidence type="ECO:0000256" key="2">
    <source>
        <dbReference type="ARBA" id="ARBA00022737"/>
    </source>
</evidence>
<dbReference type="Gene3D" id="3.80.10.10">
    <property type="entry name" value="Ribonuclease Inhibitor"/>
    <property type="match status" value="1"/>
</dbReference>
<dbReference type="EMBL" id="VJMH01000029">
    <property type="protein sequence ID" value="KAF0720132.1"/>
    <property type="molecule type" value="Genomic_DNA"/>
</dbReference>
<evidence type="ECO:0000259" key="7">
    <source>
        <dbReference type="SMART" id="SM00004"/>
    </source>
</evidence>
<dbReference type="InterPro" id="IPR050328">
    <property type="entry name" value="Dev_Immune_Receptor"/>
</dbReference>
<sequence>MAPAEKPRRLSATSRSRSHRSLETLVELEWFRTTRRPILFLVYLFHGLSSLNFAIIAIIMLRASPVEAKSISLYHQNISGGVYIAVAFLHATPLLATCCCCCCHRPTKPRVSALANGPTDWMASFPLPPQPFAGRGTSWATFPPHASLLAGRVIRMICQTWAAFDMARRFTDTRTSFAYSMIVVFSCLLTSWTLLLKCTPHQAALLNFLQSVLAFFVSSGVPLLAIVVPIVTYFFSGTAQNEPHDYVWLGRTVSSTRIIVVTQPHQLVLNVTLSALNFVALRHVAAQLQSNHPSSVAPQPLVSSNAPQPPMATTPPRWASVPAAQATRHDSTQTRVLKTVNAILTTGIQQLRVDHEHKRFLRFVFAVDFIWSLTIFGLSTSAHAFRSPCPAHCILESAPWFTNTCNCIYARVDCNATSQDPASALTADLLGPNLLILHTRQCHLPHGLAASVFAPFQSLYAFDLEFTAMEDWDMPSSDLPASLLIVQIRYSQLKFVPLVLHNASSSWSTLYLTGAPIGDIPPWILDNWANLGSLWLSETNMTFIPPTILHMPYLETLAVDGNNLSSIPPELASRLYLRNLYLDRNNIATFPTALVLANPSVRLSLNHNPIQDIPSSVWPRLGPLVDVASTPFCSISTSAHQLGASVCALDCATTCSRSHRGNYLCDLSCNTTECGYDGGDCIGQSPFLAR</sequence>
<feature type="transmembrane region" description="Helical" evidence="6">
    <location>
        <begin position="38"/>
        <end position="61"/>
    </location>
</feature>
<feature type="compositionally biased region" description="Polar residues" evidence="5">
    <location>
        <begin position="295"/>
        <end position="306"/>
    </location>
</feature>
<evidence type="ECO:0000256" key="6">
    <source>
        <dbReference type="SAM" id="Phobius"/>
    </source>
</evidence>
<gene>
    <name evidence="9" type="primary">Aste57867_544</name>
    <name evidence="8" type="ORF">As57867_000543</name>
    <name evidence="9" type="ORF">ASTE57867_544</name>
</gene>
<keyword evidence="2" id="KW-0677">Repeat</keyword>
<reference evidence="8" key="2">
    <citation type="submission" date="2019-06" db="EMBL/GenBank/DDBJ databases">
        <title>Genomics analysis of Aphanomyces spp. identifies a new class of oomycete effector associated with host adaptation.</title>
        <authorList>
            <person name="Gaulin E."/>
        </authorList>
    </citation>
    <scope>NUCLEOTIDE SEQUENCE</scope>
    <source>
        <strain evidence="8">CBS 578.67</strain>
    </source>
</reference>
<dbReference type="Gene3D" id="3.30.300.320">
    <property type="match status" value="1"/>
</dbReference>
<keyword evidence="3" id="KW-1015">Disulfide bond</keyword>
<keyword evidence="6" id="KW-0472">Membrane</keyword>
<accession>A0A485K3W3</accession>
<keyword evidence="10" id="KW-1185">Reference proteome</keyword>
<dbReference type="SUPFAM" id="SSF52058">
    <property type="entry name" value="L domain-like"/>
    <property type="match status" value="1"/>
</dbReference>